<evidence type="ECO:0000256" key="3">
    <source>
        <dbReference type="PROSITE-ProRule" id="PRU01106"/>
    </source>
</evidence>
<reference evidence="5 6" key="1">
    <citation type="submission" date="2019-03" db="EMBL/GenBank/DDBJ databases">
        <title>Genomic Encyclopedia of Type Strains, Phase IV (KMG-IV): sequencing the most valuable type-strain genomes for metagenomic binning, comparative biology and taxonomic classification.</title>
        <authorList>
            <person name="Goeker M."/>
        </authorList>
    </citation>
    <scope>NUCLEOTIDE SEQUENCE [LARGE SCALE GENOMIC DNA]</scope>
    <source>
        <strain evidence="5 6">DSM 19377</strain>
    </source>
</reference>
<evidence type="ECO:0000313" key="6">
    <source>
        <dbReference type="Proteomes" id="UP000295416"/>
    </source>
</evidence>
<keyword evidence="2 3" id="KW-0378">Hydrolase</keyword>
<dbReference type="OrthoDB" id="9791628at2"/>
<dbReference type="GO" id="GO:0009062">
    <property type="term" value="P:fatty acid catabolic process"/>
    <property type="evidence" value="ECO:0007669"/>
    <property type="project" value="TreeGrafter"/>
</dbReference>
<dbReference type="InterPro" id="IPR006683">
    <property type="entry name" value="Thioestr_dom"/>
</dbReference>
<dbReference type="GO" id="GO:0052816">
    <property type="term" value="F:long-chain fatty acyl-CoA hydrolase activity"/>
    <property type="evidence" value="ECO:0007669"/>
    <property type="project" value="TreeGrafter"/>
</dbReference>
<comment type="caution">
    <text evidence="5">The sequence shown here is derived from an EMBL/GenBank/DDBJ whole genome shotgun (WGS) entry which is preliminary data.</text>
</comment>
<feature type="domain" description="HotDog ACOT-type" evidence="4">
    <location>
        <begin position="7"/>
        <end position="119"/>
    </location>
</feature>
<dbReference type="GO" id="GO:0006637">
    <property type="term" value="P:acyl-CoA metabolic process"/>
    <property type="evidence" value="ECO:0007669"/>
    <property type="project" value="TreeGrafter"/>
</dbReference>
<gene>
    <name evidence="5" type="ORF">EV207_11127</name>
</gene>
<dbReference type="InterPro" id="IPR029069">
    <property type="entry name" value="HotDog_dom_sf"/>
</dbReference>
<evidence type="ECO:0000256" key="1">
    <source>
        <dbReference type="ARBA" id="ARBA00010458"/>
    </source>
</evidence>
<comment type="similarity">
    <text evidence="1">Belongs to the acyl coenzyme A hydrolase family.</text>
</comment>
<dbReference type="EMBL" id="SLXK01000011">
    <property type="protein sequence ID" value="TCP29227.1"/>
    <property type="molecule type" value="Genomic_DNA"/>
</dbReference>
<name>A0A4R2P3N3_9BACL</name>
<protein>
    <submittedName>
        <fullName evidence="5">Acyl-CoA hydrolase</fullName>
    </submittedName>
</protein>
<dbReference type="PROSITE" id="PS51770">
    <property type="entry name" value="HOTDOG_ACOT"/>
    <property type="match status" value="1"/>
</dbReference>
<keyword evidence="6" id="KW-1185">Reference proteome</keyword>
<dbReference type="SUPFAM" id="SSF54637">
    <property type="entry name" value="Thioesterase/thiol ester dehydrase-isomerase"/>
    <property type="match status" value="1"/>
</dbReference>
<proteinExistence type="inferred from homology"/>
<organism evidence="5 6">
    <name type="scientific">Scopulibacillus darangshiensis</name>
    <dbReference type="NCBI Taxonomy" id="442528"/>
    <lineage>
        <taxon>Bacteria</taxon>
        <taxon>Bacillati</taxon>
        <taxon>Bacillota</taxon>
        <taxon>Bacilli</taxon>
        <taxon>Bacillales</taxon>
        <taxon>Sporolactobacillaceae</taxon>
        <taxon>Scopulibacillus</taxon>
    </lineage>
</organism>
<evidence type="ECO:0000256" key="2">
    <source>
        <dbReference type="ARBA" id="ARBA00022801"/>
    </source>
</evidence>
<dbReference type="GO" id="GO:0005829">
    <property type="term" value="C:cytosol"/>
    <property type="evidence" value="ECO:0007669"/>
    <property type="project" value="TreeGrafter"/>
</dbReference>
<dbReference type="RefSeq" id="WP_132745885.1">
    <property type="nucleotide sequence ID" value="NZ_SLXK01000011.1"/>
</dbReference>
<dbReference type="PANTHER" id="PTHR11049">
    <property type="entry name" value="ACYL COENZYME A THIOESTER HYDROLASE"/>
    <property type="match status" value="1"/>
</dbReference>
<dbReference type="InterPro" id="IPR040170">
    <property type="entry name" value="Cytosol_ACT"/>
</dbReference>
<accession>A0A4R2P3N3</accession>
<dbReference type="Pfam" id="PF03061">
    <property type="entry name" value="4HBT"/>
    <property type="match status" value="1"/>
</dbReference>
<dbReference type="CDD" id="cd03442">
    <property type="entry name" value="BFIT_BACH"/>
    <property type="match status" value="1"/>
</dbReference>
<dbReference type="InterPro" id="IPR033120">
    <property type="entry name" value="HOTDOG_ACOT"/>
</dbReference>
<dbReference type="PANTHER" id="PTHR11049:SF24">
    <property type="entry name" value="CYTOSOLIC ACYL COENZYME A THIOESTER HYDROLASE"/>
    <property type="match status" value="1"/>
</dbReference>
<sequence>MEPKYVNESRAVKSSHVLPLDTNNHGTMFGGKLMSYIDDIAAISAIRHARNLVVTASTDSVDFLNPIKEGYSVCLESFVTWTHRTSMEVFVKVIAENMVTGERKLCATSFLTFVALGKDGKPTDVAKVIPQSDEEIMLHESAPSRNEIRRLRRDDSKRFAKIFTTKKPWE</sequence>
<evidence type="ECO:0000259" key="4">
    <source>
        <dbReference type="PROSITE" id="PS51770"/>
    </source>
</evidence>
<evidence type="ECO:0000313" key="5">
    <source>
        <dbReference type="EMBL" id="TCP29227.1"/>
    </source>
</evidence>
<dbReference type="Proteomes" id="UP000295416">
    <property type="component" value="Unassembled WGS sequence"/>
</dbReference>
<dbReference type="Gene3D" id="3.10.129.10">
    <property type="entry name" value="Hotdog Thioesterase"/>
    <property type="match status" value="1"/>
</dbReference>
<dbReference type="AlphaFoldDB" id="A0A4R2P3N3"/>